<dbReference type="EMBL" id="KN838697">
    <property type="protein sequence ID" value="KIJ97286.1"/>
    <property type="molecule type" value="Genomic_DNA"/>
</dbReference>
<keyword evidence="2" id="KW-1185">Reference proteome</keyword>
<dbReference type="PANTHER" id="PTHR14187:SF5">
    <property type="entry name" value="HEAT SHOCK 70 KDA PROTEIN 12A"/>
    <property type="match status" value="1"/>
</dbReference>
<dbReference type="PANTHER" id="PTHR14187">
    <property type="entry name" value="ALPHA KINASE/ELONGATION FACTOR 2 KINASE"/>
    <property type="match status" value="1"/>
</dbReference>
<gene>
    <name evidence="1" type="ORF">K443DRAFT_133881</name>
</gene>
<dbReference type="InterPro" id="IPR043129">
    <property type="entry name" value="ATPase_NBD"/>
</dbReference>
<reference evidence="2" key="2">
    <citation type="submission" date="2015-01" db="EMBL/GenBank/DDBJ databases">
        <title>Evolutionary Origins and Diversification of the Mycorrhizal Mutualists.</title>
        <authorList>
            <consortium name="DOE Joint Genome Institute"/>
            <consortium name="Mycorrhizal Genomics Consortium"/>
            <person name="Kohler A."/>
            <person name="Kuo A."/>
            <person name="Nagy L.G."/>
            <person name="Floudas D."/>
            <person name="Copeland A."/>
            <person name="Barry K.W."/>
            <person name="Cichocki N."/>
            <person name="Veneault-Fourrey C."/>
            <person name="LaButti K."/>
            <person name="Lindquist E.A."/>
            <person name="Lipzen A."/>
            <person name="Lundell T."/>
            <person name="Morin E."/>
            <person name="Murat C."/>
            <person name="Riley R."/>
            <person name="Ohm R."/>
            <person name="Sun H."/>
            <person name="Tunlid A."/>
            <person name="Henrissat B."/>
            <person name="Grigoriev I.V."/>
            <person name="Hibbett D.S."/>
            <person name="Martin F."/>
        </authorList>
    </citation>
    <scope>NUCLEOTIDE SEQUENCE [LARGE SCALE GENOMIC DNA]</scope>
    <source>
        <strain evidence="2">LaAM-08-1</strain>
    </source>
</reference>
<evidence type="ECO:0000313" key="2">
    <source>
        <dbReference type="Proteomes" id="UP000054477"/>
    </source>
</evidence>
<organism evidence="1 2">
    <name type="scientific">Laccaria amethystina LaAM-08-1</name>
    <dbReference type="NCBI Taxonomy" id="1095629"/>
    <lineage>
        <taxon>Eukaryota</taxon>
        <taxon>Fungi</taxon>
        <taxon>Dikarya</taxon>
        <taxon>Basidiomycota</taxon>
        <taxon>Agaricomycotina</taxon>
        <taxon>Agaricomycetes</taxon>
        <taxon>Agaricomycetidae</taxon>
        <taxon>Agaricales</taxon>
        <taxon>Agaricineae</taxon>
        <taxon>Hydnangiaceae</taxon>
        <taxon>Laccaria</taxon>
    </lineage>
</organism>
<dbReference type="SUPFAM" id="SSF53067">
    <property type="entry name" value="Actin-like ATPase domain"/>
    <property type="match status" value="2"/>
</dbReference>
<name>A0A0C9XI20_9AGAR</name>
<dbReference type="Proteomes" id="UP000054477">
    <property type="component" value="Unassembled WGS sequence"/>
</dbReference>
<dbReference type="CDD" id="cd10170">
    <property type="entry name" value="ASKHA_NBD_HSP70"/>
    <property type="match status" value="1"/>
</dbReference>
<proteinExistence type="predicted"/>
<dbReference type="OrthoDB" id="2963168at2759"/>
<protein>
    <submittedName>
        <fullName evidence="1">Uncharacterized protein</fullName>
    </submittedName>
</protein>
<dbReference type="STRING" id="1095629.A0A0C9XI20"/>
<dbReference type="Gene3D" id="3.30.420.40">
    <property type="match status" value="1"/>
</dbReference>
<dbReference type="AlphaFoldDB" id="A0A0C9XI20"/>
<sequence>MTTRKPYHGSIRKLVLAFDVGTTCSGISFCILNPGKIPEVISVTRFPGNNGILKVPTVIYYDCNGKVQAVGAETMSESVYESAKAEGWVKSERFKWHIRPNIPSTRGDTPEIPHLPPNKSVIEVLADFFKYLYRAASDYFKFYYAGLGEEIWRSVEGDIHFVLPHPNGWAGQQQAKIRKAAVLAQLIPDTAHGYSRISFVTEGEAYLHFAIEHGLSRGVIEDGEGVIIVDAGKNTIDLSAYCCSTEIGIAYEEIAATQCLFQGFDFVTINAKRYLRTLLANSRYLSQLEYICQEFDRKTKLGFMTTAEDQRIRFGNPSDRDDACGIRSGQIKLAGPVVASFFEPSVSAIFTAVLDQRAHAVKPITHVVMVGGFSSSDWLMQRLRETLIPHGFTIFCPEGNFKAVSNGAVSFHLDHFVSTRVARFGYGTSGHVSYNPRNPDHLKRSPLVRMCSDGGKMYTAGLFQSVTSIYSFSIRQNTAVSEVKEFRARFHVEFDTLSQFKKTTCKIECYKGLRKEEGRDSMVAMFTILCQVEADLSSCGCITRRQESDGSGVYYAAFFDLVLLFGLTEFKAQIAWDENLNLSDRSHAEVIYDLDDSI</sequence>
<dbReference type="HOGENOM" id="CLU_009958_4_2_1"/>
<reference evidence="1 2" key="1">
    <citation type="submission" date="2014-04" db="EMBL/GenBank/DDBJ databases">
        <authorList>
            <consortium name="DOE Joint Genome Institute"/>
            <person name="Kuo A."/>
            <person name="Kohler A."/>
            <person name="Nagy L.G."/>
            <person name="Floudas D."/>
            <person name="Copeland A."/>
            <person name="Barry K.W."/>
            <person name="Cichocki N."/>
            <person name="Veneault-Fourrey C."/>
            <person name="LaButti K."/>
            <person name="Lindquist E.A."/>
            <person name="Lipzen A."/>
            <person name="Lundell T."/>
            <person name="Morin E."/>
            <person name="Murat C."/>
            <person name="Sun H."/>
            <person name="Tunlid A."/>
            <person name="Henrissat B."/>
            <person name="Grigoriev I.V."/>
            <person name="Hibbett D.S."/>
            <person name="Martin F."/>
            <person name="Nordberg H.P."/>
            <person name="Cantor M.N."/>
            <person name="Hua S.X."/>
        </authorList>
    </citation>
    <scope>NUCLEOTIDE SEQUENCE [LARGE SCALE GENOMIC DNA]</scope>
    <source>
        <strain evidence="1 2">LaAM-08-1</strain>
    </source>
</reference>
<accession>A0A0C9XI20</accession>
<evidence type="ECO:0000313" key="1">
    <source>
        <dbReference type="EMBL" id="KIJ97286.1"/>
    </source>
</evidence>